<evidence type="ECO:0000313" key="3">
    <source>
        <dbReference type="Proteomes" id="UP000049828"/>
    </source>
</evidence>
<dbReference type="InterPro" id="IPR038109">
    <property type="entry name" value="DNA_bind_recomb_sf"/>
</dbReference>
<evidence type="ECO:0000313" key="2">
    <source>
        <dbReference type="EMBL" id="CRL42035.1"/>
    </source>
</evidence>
<gene>
    <name evidence="2" type="ORF">RIL183_30591</name>
</gene>
<organism evidence="2 3">
    <name type="scientific">Roseburia inulinivorans</name>
    <dbReference type="NCBI Taxonomy" id="360807"/>
    <lineage>
        <taxon>Bacteria</taxon>
        <taxon>Bacillati</taxon>
        <taxon>Bacillota</taxon>
        <taxon>Clostridia</taxon>
        <taxon>Lachnospirales</taxon>
        <taxon>Lachnospiraceae</taxon>
        <taxon>Roseburia</taxon>
    </lineage>
</organism>
<name>A0A0M6WWP5_9FIRM</name>
<dbReference type="RefSeq" id="WP_021922456.1">
    <property type="nucleotide sequence ID" value="NZ_CATWND010000019.1"/>
</dbReference>
<dbReference type="EMBL" id="CVRS01000098">
    <property type="protein sequence ID" value="CRL42035.1"/>
    <property type="molecule type" value="Genomic_DNA"/>
</dbReference>
<keyword evidence="3" id="KW-1185">Reference proteome</keyword>
<protein>
    <recommendedName>
        <fullName evidence="1">Recombinase domain-containing protein</fullName>
    </recommendedName>
</protein>
<dbReference type="Proteomes" id="UP000049828">
    <property type="component" value="Unassembled WGS sequence"/>
</dbReference>
<dbReference type="InterPro" id="IPR011109">
    <property type="entry name" value="DNA_bind_recombinase_dom"/>
</dbReference>
<proteinExistence type="predicted"/>
<dbReference type="Pfam" id="PF07508">
    <property type="entry name" value="Recombinase"/>
    <property type="match status" value="1"/>
</dbReference>
<evidence type="ECO:0000259" key="1">
    <source>
        <dbReference type="Pfam" id="PF07508"/>
    </source>
</evidence>
<dbReference type="Gene3D" id="3.90.1750.20">
    <property type="entry name" value="Putative Large Serine Recombinase, Chain B, Domain 2"/>
    <property type="match status" value="1"/>
</dbReference>
<dbReference type="GO" id="GO:0000150">
    <property type="term" value="F:DNA strand exchange activity"/>
    <property type="evidence" value="ECO:0007669"/>
    <property type="project" value="InterPro"/>
</dbReference>
<dbReference type="GO" id="GO:0003677">
    <property type="term" value="F:DNA binding"/>
    <property type="evidence" value="ECO:0007669"/>
    <property type="project" value="InterPro"/>
</dbReference>
<accession>A0A0M6WWP5</accession>
<feature type="domain" description="Recombinase" evidence="1">
    <location>
        <begin position="5"/>
        <end position="53"/>
    </location>
</feature>
<reference evidence="3" key="1">
    <citation type="submission" date="2015-05" db="EMBL/GenBank/DDBJ databases">
        <authorList>
            <consortium name="Pathogen Informatics"/>
        </authorList>
    </citation>
    <scope>NUCLEOTIDE SEQUENCE [LARGE SCALE GENOMIC DNA]</scope>
    <source>
        <strain evidence="3">L1-83</strain>
    </source>
</reference>
<sequence length="74" mass="8866">MGKIAYGRRRTEKRTGIRNETYVVEQSDFHVYEGIHEAIISEEDWDLAQEKRSIIITSVKKFMIRNTHIFCQEY</sequence>
<dbReference type="AlphaFoldDB" id="A0A0M6WWP5"/>